<dbReference type="OMA" id="EHTFPQM"/>
<feature type="compositionally biased region" description="Basic and acidic residues" evidence="2">
    <location>
        <begin position="514"/>
        <end position="537"/>
    </location>
</feature>
<evidence type="ECO:0000313" key="3">
    <source>
        <dbReference type="EMBL" id="LAA06245.1"/>
    </source>
</evidence>
<dbReference type="GO" id="GO:0080008">
    <property type="term" value="C:Cul4-RING E3 ubiquitin ligase complex"/>
    <property type="evidence" value="ECO:0007669"/>
    <property type="project" value="TreeGrafter"/>
</dbReference>
<accession>A0A2L2YG87</accession>
<dbReference type="KEGG" id="ptep:107450367"/>
<dbReference type="OrthoDB" id="63070at2759"/>
<keyword evidence="1" id="KW-0853">WD repeat</keyword>
<dbReference type="PROSITE" id="PS50294">
    <property type="entry name" value="WD_REPEATS_REGION"/>
    <property type="match status" value="3"/>
</dbReference>
<feature type="repeat" description="WD" evidence="1">
    <location>
        <begin position="332"/>
        <end position="373"/>
    </location>
</feature>
<dbReference type="GeneID" id="107450367"/>
<dbReference type="Gene3D" id="2.130.10.10">
    <property type="entry name" value="YVTN repeat-like/Quinoprotein amine dehydrogenase"/>
    <property type="match status" value="2"/>
</dbReference>
<dbReference type="PANTHER" id="PTHR19847">
    <property type="entry name" value="DDB1- AND CUL4-ASSOCIATED FACTOR 11"/>
    <property type="match status" value="1"/>
</dbReference>
<dbReference type="PANTHER" id="PTHR19847:SF7">
    <property type="entry name" value="DDB1- AND CUL4-ASSOCIATED FACTOR 11"/>
    <property type="match status" value="1"/>
</dbReference>
<dbReference type="InterPro" id="IPR036322">
    <property type="entry name" value="WD40_repeat_dom_sf"/>
</dbReference>
<feature type="region of interest" description="Disordered" evidence="2">
    <location>
        <begin position="502"/>
        <end position="544"/>
    </location>
</feature>
<dbReference type="EMBL" id="IAAA01012045">
    <property type="protein sequence ID" value="LAA06245.1"/>
    <property type="molecule type" value="mRNA"/>
</dbReference>
<dbReference type="Pfam" id="PF00400">
    <property type="entry name" value="WD40"/>
    <property type="match status" value="3"/>
</dbReference>
<protein>
    <submittedName>
        <fullName evidence="3">DDB1-and CUL4-associated factor 11</fullName>
    </submittedName>
</protein>
<sequence>MGSSLFHARTMTDRTDSDFASDTDSNDRDRDIATILRFLIRSGQVRIIAAASPQLYNDGSDDEYYTSPRAPPKIDNHPDTSCLKGSDIRQTILLNSGALNDRESSTMGMNSVPSMLKLRETGMNGRQQFSRGDQCQIYQRVLPNKMNVLDRYEGKVFCGTFARQGDIFISAAQDYIIRLYDTSKGLFNLKRTVEARDVGWSILDTAVSPDGCNFIYCSWSECIHMCTISGDQDIHEALPLYPDERRFCVFSLRFSQDGKEILGGANDQYLYVYNREANKRTLRIYSHEDDVNTVAFADNTSQILFSGGDDGICKVWDRRTLCESHPKPVGVLAGHEDGLTYVDSKGDGRHLITNSKDQTIKLWDMRAFSPSSSVEGAYKAVKSHNWDYRWQRVPTSLNKHRRKVNWDTSLMTYRGHSVLQTLIRCHFSPEATTGQCYIYTGCAQGRVVVYDILTGKIKAILRGHKGCVRDVAWHPYRNEIMSSSWDGTVVKWTFNKTEIDSDSEDIMPGQSRSSEVDGLRRSQRLADQRRRQERETRLFSPTVL</sequence>
<feature type="region of interest" description="Disordered" evidence="2">
    <location>
        <begin position="58"/>
        <end position="81"/>
    </location>
</feature>
<dbReference type="SUPFAM" id="SSF50978">
    <property type="entry name" value="WD40 repeat-like"/>
    <property type="match status" value="1"/>
</dbReference>
<dbReference type="SMART" id="SM00320">
    <property type="entry name" value="WD40"/>
    <property type="match status" value="6"/>
</dbReference>
<dbReference type="InterPro" id="IPR051859">
    <property type="entry name" value="DCAF"/>
</dbReference>
<proteinExistence type="evidence at transcript level"/>
<reference evidence="3" key="1">
    <citation type="journal article" date="2016" name="Mol. Ecol. Resour.">
        <title>Evaluation of the impact of RNA preservation methods of spiders for de novo transcriptome assembly.</title>
        <authorList>
            <person name="Kono N."/>
            <person name="Nakamura H."/>
            <person name="Ito Y."/>
            <person name="Tomita M."/>
            <person name="Arakawa K."/>
        </authorList>
    </citation>
    <scope>NUCLEOTIDE SEQUENCE</scope>
    <source>
        <tissue evidence="3">Whole body</tissue>
    </source>
</reference>
<dbReference type="FunFam" id="2.130.10.10:FF:000492">
    <property type="entry name" value="LEC14B homolog isoform X2"/>
    <property type="match status" value="1"/>
</dbReference>
<feature type="repeat" description="WD" evidence="1">
    <location>
        <begin position="461"/>
        <end position="502"/>
    </location>
</feature>
<dbReference type="RefSeq" id="XP_071035483.1">
    <property type="nucleotide sequence ID" value="XM_071179382.1"/>
</dbReference>
<name>A0A2L2YG87_PARTP</name>
<organism evidence="3">
    <name type="scientific">Parasteatoda tepidariorum</name>
    <name type="common">Common house spider</name>
    <name type="synonym">Achaearanea tepidariorum</name>
    <dbReference type="NCBI Taxonomy" id="114398"/>
    <lineage>
        <taxon>Eukaryota</taxon>
        <taxon>Metazoa</taxon>
        <taxon>Ecdysozoa</taxon>
        <taxon>Arthropoda</taxon>
        <taxon>Chelicerata</taxon>
        <taxon>Arachnida</taxon>
        <taxon>Araneae</taxon>
        <taxon>Araneomorphae</taxon>
        <taxon>Entelegynae</taxon>
        <taxon>Araneoidea</taxon>
        <taxon>Theridiidae</taxon>
        <taxon>Parasteatoda</taxon>
    </lineage>
</organism>
<dbReference type="InterPro" id="IPR015943">
    <property type="entry name" value="WD40/YVTN_repeat-like_dom_sf"/>
</dbReference>
<dbReference type="InterPro" id="IPR001680">
    <property type="entry name" value="WD40_rpt"/>
</dbReference>
<evidence type="ECO:0000256" key="2">
    <source>
        <dbReference type="SAM" id="MobiDB-lite"/>
    </source>
</evidence>
<dbReference type="GO" id="GO:0043161">
    <property type="term" value="P:proteasome-mediated ubiquitin-dependent protein catabolic process"/>
    <property type="evidence" value="ECO:0007669"/>
    <property type="project" value="TreeGrafter"/>
</dbReference>
<dbReference type="AlphaFoldDB" id="A0A2L2YG87"/>
<evidence type="ECO:0000256" key="1">
    <source>
        <dbReference type="PROSITE-ProRule" id="PRU00221"/>
    </source>
</evidence>
<dbReference type="PROSITE" id="PS50082">
    <property type="entry name" value="WD_REPEATS_2"/>
    <property type="match status" value="3"/>
</dbReference>
<dbReference type="EMBL" id="IAAA01012044">
    <property type="protein sequence ID" value="LAA06244.1"/>
    <property type="molecule type" value="mRNA"/>
</dbReference>
<feature type="repeat" description="WD" evidence="1">
    <location>
        <begin position="284"/>
        <end position="317"/>
    </location>
</feature>